<dbReference type="PANTHER" id="PTHR43033">
    <property type="entry name" value="TRNA(ILE)-LYSIDINE SYNTHASE-RELATED"/>
    <property type="match status" value="1"/>
</dbReference>
<dbReference type="Gene3D" id="1.20.59.20">
    <property type="match status" value="1"/>
</dbReference>
<evidence type="ECO:0000256" key="7">
    <source>
        <dbReference type="HAMAP-Rule" id="MF_01161"/>
    </source>
</evidence>
<dbReference type="OrthoDB" id="5244702at2"/>
<dbReference type="SUPFAM" id="SSF82829">
    <property type="entry name" value="MesJ substrate recognition domain-like"/>
    <property type="match status" value="1"/>
</dbReference>
<comment type="function">
    <text evidence="7">Ligates lysine onto the cytidine present at position 34 of the AUA codon-specific tRNA(Ile) that contains the anticodon CAU, in an ATP-dependent manner. Cytidine is converted to lysidine, thus changing the amino acid specificity of the tRNA from methionine to isoleucine.</text>
</comment>
<sequence length="312" mass="32892">MARRELGPNALRVAQAVASVLPGGPVVVGVSGGADSMALALGAAWAGSRCGASVRAVVVDHGLQPGSAEVAARVVARLEEAGIVAEMRTTHVSDIGGVEAAARAARLTVLSEAGHPVLLGHTLDDQAETVLLGLLRGSGIRSLAGMARRRGLFLRPLLEVRRSETEAACREWGIEWWEDPMNRDRRFARVRARSAVALLSEELGRDVAVALARSAELARVDADHLDEVADQARTVVARGQALDVAATALLPEAVRGRVLRDWLRTVGAGAERAHVAQVERLLSAWRGQGPVQVPGGSVRREAGRLVFGEGES</sequence>
<dbReference type="InterPro" id="IPR012795">
    <property type="entry name" value="tRNA_Ile_lys_synt_N"/>
</dbReference>
<evidence type="ECO:0000256" key="5">
    <source>
        <dbReference type="ARBA" id="ARBA00022840"/>
    </source>
</evidence>
<feature type="domain" description="tRNA(Ile)-lysidine/2-thiocytidine synthase N-terminal" evidence="8">
    <location>
        <begin position="26"/>
        <end position="194"/>
    </location>
</feature>
<dbReference type="RefSeq" id="WP_124844956.1">
    <property type="nucleotide sequence ID" value="NZ_RQZG01000010.1"/>
</dbReference>
<evidence type="ECO:0000256" key="3">
    <source>
        <dbReference type="ARBA" id="ARBA00022694"/>
    </source>
</evidence>
<evidence type="ECO:0000313" key="10">
    <source>
        <dbReference type="EMBL" id="RRD04566.1"/>
    </source>
</evidence>
<dbReference type="EMBL" id="RQZG01000010">
    <property type="protein sequence ID" value="RRD04566.1"/>
    <property type="molecule type" value="Genomic_DNA"/>
</dbReference>
<keyword evidence="5 7" id="KW-0067">ATP-binding</keyword>
<comment type="caution">
    <text evidence="10">The sequence shown here is derived from an EMBL/GenBank/DDBJ whole genome shotgun (WGS) entry which is preliminary data.</text>
</comment>
<gene>
    <name evidence="7 10" type="primary">tilS</name>
    <name evidence="10" type="ORF">EII34_09675</name>
</gene>
<dbReference type="GO" id="GO:0032267">
    <property type="term" value="F:tRNA(Ile)-lysidine synthase activity"/>
    <property type="evidence" value="ECO:0007669"/>
    <property type="project" value="UniProtKB-EC"/>
</dbReference>
<evidence type="ECO:0000259" key="9">
    <source>
        <dbReference type="Pfam" id="PF09179"/>
    </source>
</evidence>
<organism evidence="10 11">
    <name type="scientific">Arachnia propionica</name>
    <dbReference type="NCBI Taxonomy" id="1750"/>
    <lineage>
        <taxon>Bacteria</taxon>
        <taxon>Bacillati</taxon>
        <taxon>Actinomycetota</taxon>
        <taxon>Actinomycetes</taxon>
        <taxon>Propionibacteriales</taxon>
        <taxon>Propionibacteriaceae</taxon>
        <taxon>Arachnia</taxon>
    </lineage>
</organism>
<dbReference type="NCBIfam" id="TIGR02432">
    <property type="entry name" value="lysidine_TilS_N"/>
    <property type="match status" value="1"/>
</dbReference>
<dbReference type="CDD" id="cd01992">
    <property type="entry name" value="TilS_N"/>
    <property type="match status" value="1"/>
</dbReference>
<dbReference type="InterPro" id="IPR012094">
    <property type="entry name" value="tRNA_Ile_lys_synt"/>
</dbReference>
<evidence type="ECO:0000256" key="1">
    <source>
        <dbReference type="ARBA" id="ARBA00022490"/>
    </source>
</evidence>
<dbReference type="HAMAP" id="MF_01161">
    <property type="entry name" value="tRNA_Ile_lys_synt"/>
    <property type="match status" value="1"/>
</dbReference>
<dbReference type="Pfam" id="PF09179">
    <property type="entry name" value="TilS"/>
    <property type="match status" value="1"/>
</dbReference>
<evidence type="ECO:0000256" key="2">
    <source>
        <dbReference type="ARBA" id="ARBA00022598"/>
    </source>
</evidence>
<dbReference type="PANTHER" id="PTHR43033:SF1">
    <property type="entry name" value="TRNA(ILE)-LYSIDINE SYNTHASE-RELATED"/>
    <property type="match status" value="1"/>
</dbReference>
<proteinExistence type="inferred from homology"/>
<comment type="subcellular location">
    <subcellularLocation>
        <location evidence="7">Cytoplasm</location>
    </subcellularLocation>
</comment>
<dbReference type="InterPro" id="IPR011063">
    <property type="entry name" value="TilS/TtcA_N"/>
</dbReference>
<evidence type="ECO:0000259" key="8">
    <source>
        <dbReference type="Pfam" id="PF01171"/>
    </source>
</evidence>
<feature type="binding site" evidence="7">
    <location>
        <begin position="31"/>
        <end position="36"/>
    </location>
    <ligand>
        <name>ATP</name>
        <dbReference type="ChEBI" id="CHEBI:30616"/>
    </ligand>
</feature>
<keyword evidence="4 7" id="KW-0547">Nucleotide-binding</keyword>
<feature type="domain" description="tRNA(Ile)-lysidine synthase substrate-binding" evidence="9">
    <location>
        <begin position="242"/>
        <end position="305"/>
    </location>
</feature>
<dbReference type="InterPro" id="IPR014729">
    <property type="entry name" value="Rossmann-like_a/b/a_fold"/>
</dbReference>
<dbReference type="Gene3D" id="3.40.50.620">
    <property type="entry name" value="HUPs"/>
    <property type="match status" value="1"/>
</dbReference>
<dbReference type="GO" id="GO:0005524">
    <property type="term" value="F:ATP binding"/>
    <property type="evidence" value="ECO:0007669"/>
    <property type="project" value="UniProtKB-UniRule"/>
</dbReference>
<protein>
    <recommendedName>
        <fullName evidence="7">tRNA(Ile)-lysidine synthase</fullName>
        <ecNumber evidence="7">6.3.4.19</ecNumber>
    </recommendedName>
    <alternativeName>
        <fullName evidence="7">tRNA(Ile)-2-lysyl-cytidine synthase</fullName>
    </alternativeName>
    <alternativeName>
        <fullName evidence="7">tRNA(Ile)-lysidine synthetase</fullName>
    </alternativeName>
</protein>
<dbReference type="AlphaFoldDB" id="A0A3P1T6W8"/>
<evidence type="ECO:0000313" key="11">
    <source>
        <dbReference type="Proteomes" id="UP000280819"/>
    </source>
</evidence>
<keyword evidence="1 7" id="KW-0963">Cytoplasm</keyword>
<comment type="catalytic activity">
    <reaction evidence="6 7">
        <text>cytidine(34) in tRNA(Ile2) + L-lysine + ATP = lysidine(34) in tRNA(Ile2) + AMP + diphosphate + H(+)</text>
        <dbReference type="Rhea" id="RHEA:43744"/>
        <dbReference type="Rhea" id="RHEA-COMP:10625"/>
        <dbReference type="Rhea" id="RHEA-COMP:10670"/>
        <dbReference type="ChEBI" id="CHEBI:15378"/>
        <dbReference type="ChEBI" id="CHEBI:30616"/>
        <dbReference type="ChEBI" id="CHEBI:32551"/>
        <dbReference type="ChEBI" id="CHEBI:33019"/>
        <dbReference type="ChEBI" id="CHEBI:82748"/>
        <dbReference type="ChEBI" id="CHEBI:83665"/>
        <dbReference type="ChEBI" id="CHEBI:456215"/>
        <dbReference type="EC" id="6.3.4.19"/>
    </reaction>
</comment>
<dbReference type="GO" id="GO:0005737">
    <property type="term" value="C:cytoplasm"/>
    <property type="evidence" value="ECO:0007669"/>
    <property type="project" value="UniProtKB-SubCell"/>
</dbReference>
<keyword evidence="2 7" id="KW-0436">Ligase</keyword>
<keyword evidence="3 7" id="KW-0819">tRNA processing</keyword>
<name>A0A3P1T6W8_9ACTN</name>
<dbReference type="Proteomes" id="UP000280819">
    <property type="component" value="Unassembled WGS sequence"/>
</dbReference>
<dbReference type="SUPFAM" id="SSF52402">
    <property type="entry name" value="Adenine nucleotide alpha hydrolases-like"/>
    <property type="match status" value="1"/>
</dbReference>
<evidence type="ECO:0000256" key="4">
    <source>
        <dbReference type="ARBA" id="ARBA00022741"/>
    </source>
</evidence>
<dbReference type="InterPro" id="IPR015262">
    <property type="entry name" value="tRNA_Ile_lys_synt_subst-bd"/>
</dbReference>
<dbReference type="Pfam" id="PF01171">
    <property type="entry name" value="ATP_bind_3"/>
    <property type="match status" value="1"/>
</dbReference>
<comment type="similarity">
    <text evidence="7">Belongs to the tRNA(Ile)-lysidine synthase family.</text>
</comment>
<dbReference type="GO" id="GO:0006400">
    <property type="term" value="P:tRNA modification"/>
    <property type="evidence" value="ECO:0007669"/>
    <property type="project" value="UniProtKB-UniRule"/>
</dbReference>
<reference evidence="10 11" key="1">
    <citation type="submission" date="2018-11" db="EMBL/GenBank/DDBJ databases">
        <title>Genomes From Bacteria Associated with the Canine Oral Cavity: a Test Case for Automated Genome-Based Taxonomic Assignment.</title>
        <authorList>
            <person name="Coil D.A."/>
            <person name="Jospin G."/>
            <person name="Darling A.E."/>
            <person name="Wallis C."/>
            <person name="Davis I.J."/>
            <person name="Harris S."/>
            <person name="Eisen J.A."/>
            <person name="Holcombe L.J."/>
            <person name="O'Flynn C."/>
        </authorList>
    </citation>
    <scope>NUCLEOTIDE SEQUENCE [LARGE SCALE GENOMIC DNA]</scope>
    <source>
        <strain evidence="10 11">OH887_COT-365</strain>
    </source>
</reference>
<comment type="domain">
    <text evidence="7">The N-terminal region contains the highly conserved SGGXDS motif, predicted to be a P-loop motif involved in ATP binding.</text>
</comment>
<evidence type="ECO:0000256" key="6">
    <source>
        <dbReference type="ARBA" id="ARBA00048539"/>
    </source>
</evidence>
<dbReference type="EC" id="6.3.4.19" evidence="7"/>
<accession>A0A3P1T6W8</accession>